<evidence type="ECO:0000256" key="6">
    <source>
        <dbReference type="ARBA" id="ARBA00061147"/>
    </source>
</evidence>
<reference evidence="11" key="1">
    <citation type="submission" date="2017-08" db="EMBL/GenBank/DDBJ databases">
        <authorList>
            <person name="Varghese N."/>
            <person name="Submissions S."/>
        </authorList>
    </citation>
    <scope>NUCLEOTIDE SEQUENCE [LARGE SCALE GENOMIC DNA]</scope>
    <source>
        <strain evidence="11">DSM 23173</strain>
    </source>
</reference>
<comment type="cofactor">
    <cofactor evidence="1">
        <name>FAD</name>
        <dbReference type="ChEBI" id="CHEBI:57692"/>
    </cofactor>
</comment>
<accession>A0A285UIH8</accession>
<evidence type="ECO:0000256" key="1">
    <source>
        <dbReference type="ARBA" id="ARBA00001974"/>
    </source>
</evidence>
<keyword evidence="11" id="KW-1185">Reference proteome</keyword>
<dbReference type="InterPro" id="IPR050315">
    <property type="entry name" value="FAD-oxidoreductase_2"/>
</dbReference>
<evidence type="ECO:0000313" key="10">
    <source>
        <dbReference type="EMBL" id="SOC41583.1"/>
    </source>
</evidence>
<dbReference type="RefSeq" id="WP_097040399.1">
    <property type="nucleotide sequence ID" value="NZ_OBQF01000003.1"/>
</dbReference>
<comment type="catalytic activity">
    <reaction evidence="5">
        <text>a 3-oxosteroid + A = a 3-oxo-Delta(1)-steroid + AH2</text>
        <dbReference type="Rhea" id="RHEA:13329"/>
        <dbReference type="ChEBI" id="CHEBI:13193"/>
        <dbReference type="ChEBI" id="CHEBI:17499"/>
        <dbReference type="ChEBI" id="CHEBI:20156"/>
        <dbReference type="ChEBI" id="CHEBI:47788"/>
        <dbReference type="EC" id="1.3.99.4"/>
    </reaction>
</comment>
<gene>
    <name evidence="10" type="ORF">SAMN05878391_1327</name>
</gene>
<evidence type="ECO:0000256" key="7">
    <source>
        <dbReference type="ARBA" id="ARBA00066536"/>
    </source>
</evidence>
<dbReference type="GO" id="GO:0008202">
    <property type="term" value="P:steroid metabolic process"/>
    <property type="evidence" value="ECO:0007669"/>
    <property type="project" value="UniProtKB-ARBA"/>
</dbReference>
<dbReference type="FunFam" id="3.50.50.60:FF:000208">
    <property type="entry name" value="3-ketosteroid dehydrogenase"/>
    <property type="match status" value="1"/>
</dbReference>
<dbReference type="AlphaFoldDB" id="A0A285UIH8"/>
<evidence type="ECO:0000313" key="11">
    <source>
        <dbReference type="Proteomes" id="UP000219412"/>
    </source>
</evidence>
<keyword evidence="4" id="KW-0560">Oxidoreductase</keyword>
<dbReference type="Gene3D" id="3.50.50.60">
    <property type="entry name" value="FAD/NAD(P)-binding domain"/>
    <property type="match status" value="2"/>
</dbReference>
<dbReference type="EC" id="1.3.99.4" evidence="7"/>
<evidence type="ECO:0000256" key="4">
    <source>
        <dbReference type="ARBA" id="ARBA00023002"/>
    </source>
</evidence>
<dbReference type="EMBL" id="OBQF01000003">
    <property type="protein sequence ID" value="SOC41583.1"/>
    <property type="molecule type" value="Genomic_DNA"/>
</dbReference>
<organism evidence="10 11">
    <name type="scientific">Salinicoccus kekensis</name>
    <dbReference type="NCBI Taxonomy" id="714307"/>
    <lineage>
        <taxon>Bacteria</taxon>
        <taxon>Bacillati</taxon>
        <taxon>Bacillota</taxon>
        <taxon>Bacilli</taxon>
        <taxon>Bacillales</taxon>
        <taxon>Staphylococcaceae</taxon>
        <taxon>Salinicoccus</taxon>
    </lineage>
</organism>
<dbReference type="GO" id="GO:0047571">
    <property type="term" value="F:3-oxosteroid 1-dehydrogenase activity"/>
    <property type="evidence" value="ECO:0007669"/>
    <property type="project" value="UniProtKB-EC"/>
</dbReference>
<dbReference type="Gene3D" id="3.90.700.10">
    <property type="entry name" value="Succinate dehydrogenase/fumarate reductase flavoprotein, catalytic domain"/>
    <property type="match status" value="1"/>
</dbReference>
<sequence length="563" mass="61481">MNLQEEYDVVVVGSGAGGIISAITAANHGLKTIIVEKSDVWGGSSALSGGGLWIPNNHVSIKAGLKDSEEEALTYMQEVIEDEGPASTYERKVSYVQNGSKMVKFLEELGMEWVPGTLYPDYYPEKPGGKIGRSIEGKIFNVNELGEYKNTLRTGEIEAPIPLYSGKVASLPKAFTNTKDFTTVVGMFLTGFKHKLKREKAISIGAGLVSRLMKIALEQGVTLKLSTPIKDLIIENGRVIGIEAEHEGQSTFIKSKGVILAGGGFENSEALRKKYHDVGTDWTSASPGNTGDMLLLAQKHNLDTALLDDAWWGPSTIDQNGAKKFLVYERSMPHSMIVDRTGSRYFNESESYVDAGHAILKREEENGKAIHSWMIMESRHRNKYLFGDMLPRRTPKEAIESGFLIKADTIEELAEKCEIDLEGLKTTIKRLNGFAEKGVDEDFGRGNSAYDNYYGDPRYDNPNLGAIEKGPFYACKIFPGDLGTKGGIVADEYGRALSNNEPVKGLYATGNCSASVMGRVYPGPGSTLGPTSVFGYISANHIKENLSELADEIAEENIDIVAN</sequence>
<evidence type="ECO:0000259" key="9">
    <source>
        <dbReference type="Pfam" id="PF00890"/>
    </source>
</evidence>
<dbReference type="PANTHER" id="PTHR43400">
    <property type="entry name" value="FUMARATE REDUCTASE"/>
    <property type="match status" value="1"/>
</dbReference>
<evidence type="ECO:0000256" key="2">
    <source>
        <dbReference type="ARBA" id="ARBA00022630"/>
    </source>
</evidence>
<dbReference type="InterPro" id="IPR003953">
    <property type="entry name" value="FAD-dep_OxRdtase_2_FAD-bd"/>
</dbReference>
<keyword evidence="2" id="KW-0285">Flavoprotein</keyword>
<dbReference type="OrthoDB" id="9800167at2"/>
<evidence type="ECO:0000256" key="3">
    <source>
        <dbReference type="ARBA" id="ARBA00022827"/>
    </source>
</evidence>
<evidence type="ECO:0000256" key="5">
    <source>
        <dbReference type="ARBA" id="ARBA00051951"/>
    </source>
</evidence>
<dbReference type="InterPro" id="IPR027477">
    <property type="entry name" value="Succ_DH/fumarate_Rdtase_cat_sf"/>
</dbReference>
<name>A0A285UIH8_9STAP</name>
<keyword evidence="3" id="KW-0274">FAD</keyword>
<dbReference type="InterPro" id="IPR036188">
    <property type="entry name" value="FAD/NAD-bd_sf"/>
</dbReference>
<feature type="domain" description="FAD-dependent oxidoreductase 2 FAD-binding" evidence="9">
    <location>
        <begin position="8"/>
        <end position="528"/>
    </location>
</feature>
<protein>
    <recommendedName>
        <fullName evidence="8">3-oxosteroid 1-dehydrogenase</fullName>
        <ecNumber evidence="7">1.3.99.4</ecNumber>
    </recommendedName>
</protein>
<evidence type="ECO:0000256" key="8">
    <source>
        <dbReference type="ARBA" id="ARBA00069709"/>
    </source>
</evidence>
<proteinExistence type="inferred from homology"/>
<dbReference type="PANTHER" id="PTHR43400:SF10">
    <property type="entry name" value="3-OXOSTEROID 1-DEHYDROGENASE"/>
    <property type="match status" value="1"/>
</dbReference>
<dbReference type="Pfam" id="PF00890">
    <property type="entry name" value="FAD_binding_2"/>
    <property type="match status" value="1"/>
</dbReference>
<comment type="similarity">
    <text evidence="6">Belongs to the FAD-dependent oxidoreductase 2 family. 3-oxosteroid dehydrogenase subfamily.</text>
</comment>
<dbReference type="SUPFAM" id="SSF51905">
    <property type="entry name" value="FAD/NAD(P)-binding domain"/>
    <property type="match status" value="1"/>
</dbReference>
<dbReference type="Proteomes" id="UP000219412">
    <property type="component" value="Unassembled WGS sequence"/>
</dbReference>
<dbReference type="SUPFAM" id="SSF56425">
    <property type="entry name" value="Succinate dehydrogenase/fumarate reductase flavoprotein, catalytic domain"/>
    <property type="match status" value="1"/>
</dbReference>